<gene>
    <name evidence="1" type="ORF">NCTC9185_06695</name>
</gene>
<dbReference type="EMBL" id="CABDVU010000001">
    <property type="protein sequence ID" value="VTN14629.1"/>
    <property type="molecule type" value="Genomic_DNA"/>
</dbReference>
<organism evidence="1 2">
    <name type="scientific">Raoultella terrigena</name>
    <name type="common">Klebsiella terrigena</name>
    <dbReference type="NCBI Taxonomy" id="577"/>
    <lineage>
        <taxon>Bacteria</taxon>
        <taxon>Pseudomonadati</taxon>
        <taxon>Pseudomonadota</taxon>
        <taxon>Gammaproteobacteria</taxon>
        <taxon>Enterobacterales</taxon>
        <taxon>Enterobacteriaceae</taxon>
        <taxon>Klebsiella/Raoultella group</taxon>
        <taxon>Raoultella</taxon>
    </lineage>
</organism>
<name>A0A4U9D7I6_RAOTE</name>
<sequence length="41" mass="4255">MSVQNIINITEANLHQTLEQSVTAAGAVLFLVRAPASTASS</sequence>
<protein>
    <submittedName>
        <fullName evidence="1">Uncharacterized protein</fullName>
    </submittedName>
</protein>
<evidence type="ECO:0000313" key="1">
    <source>
        <dbReference type="EMBL" id="VTN14629.1"/>
    </source>
</evidence>
<evidence type="ECO:0000313" key="2">
    <source>
        <dbReference type="Proteomes" id="UP000339249"/>
    </source>
</evidence>
<accession>A0A4U9D7I6</accession>
<dbReference type="AlphaFoldDB" id="A0A4U9D7I6"/>
<reference evidence="1 2" key="1">
    <citation type="submission" date="2019-04" db="EMBL/GenBank/DDBJ databases">
        <authorList>
            <consortium name="Pathogen Informatics"/>
        </authorList>
    </citation>
    <scope>NUCLEOTIDE SEQUENCE [LARGE SCALE GENOMIC DNA]</scope>
    <source>
        <strain evidence="1 2">NCTC9185</strain>
    </source>
</reference>
<dbReference type="Proteomes" id="UP000339249">
    <property type="component" value="Unassembled WGS sequence"/>
</dbReference>
<proteinExistence type="predicted"/>